<keyword evidence="3" id="KW-1185">Reference proteome</keyword>
<feature type="region of interest" description="Disordered" evidence="1">
    <location>
        <begin position="766"/>
        <end position="801"/>
    </location>
</feature>
<evidence type="ECO:0000256" key="1">
    <source>
        <dbReference type="SAM" id="MobiDB-lite"/>
    </source>
</evidence>
<feature type="region of interest" description="Disordered" evidence="1">
    <location>
        <begin position="1007"/>
        <end position="1026"/>
    </location>
</feature>
<organism evidence="2 3">
    <name type="scientific">Armillaria tabescens</name>
    <name type="common">Ringless honey mushroom</name>
    <name type="synonym">Agaricus tabescens</name>
    <dbReference type="NCBI Taxonomy" id="1929756"/>
    <lineage>
        <taxon>Eukaryota</taxon>
        <taxon>Fungi</taxon>
        <taxon>Dikarya</taxon>
        <taxon>Basidiomycota</taxon>
        <taxon>Agaricomycotina</taxon>
        <taxon>Agaricomycetes</taxon>
        <taxon>Agaricomycetidae</taxon>
        <taxon>Agaricales</taxon>
        <taxon>Marasmiineae</taxon>
        <taxon>Physalacriaceae</taxon>
        <taxon>Desarmillaria</taxon>
    </lineage>
</organism>
<feature type="region of interest" description="Disordered" evidence="1">
    <location>
        <begin position="1068"/>
        <end position="1089"/>
    </location>
</feature>
<feature type="region of interest" description="Disordered" evidence="1">
    <location>
        <begin position="411"/>
        <end position="470"/>
    </location>
</feature>
<evidence type="ECO:0000313" key="3">
    <source>
        <dbReference type="Proteomes" id="UP001175211"/>
    </source>
</evidence>
<feature type="compositionally biased region" description="Polar residues" evidence="1">
    <location>
        <begin position="503"/>
        <end position="519"/>
    </location>
</feature>
<feature type="region of interest" description="Disordered" evidence="1">
    <location>
        <begin position="1"/>
        <end position="39"/>
    </location>
</feature>
<feature type="compositionally biased region" description="Basic and acidic residues" evidence="1">
    <location>
        <begin position="766"/>
        <end position="778"/>
    </location>
</feature>
<dbReference type="EMBL" id="JAUEPS010000009">
    <property type="protein sequence ID" value="KAK0462251.1"/>
    <property type="molecule type" value="Genomic_DNA"/>
</dbReference>
<dbReference type="GeneID" id="85364211"/>
<protein>
    <submittedName>
        <fullName evidence="2">Uncharacterized protein</fullName>
    </submittedName>
</protein>
<feature type="compositionally biased region" description="Polar residues" evidence="1">
    <location>
        <begin position="317"/>
        <end position="335"/>
    </location>
</feature>
<feature type="region of interest" description="Disordered" evidence="1">
    <location>
        <begin position="307"/>
        <end position="345"/>
    </location>
</feature>
<feature type="compositionally biased region" description="Basic and acidic residues" evidence="1">
    <location>
        <begin position="1016"/>
        <end position="1026"/>
    </location>
</feature>
<feature type="region of interest" description="Disordered" evidence="1">
    <location>
        <begin position="256"/>
        <end position="279"/>
    </location>
</feature>
<feature type="compositionally biased region" description="Basic and acidic residues" evidence="1">
    <location>
        <begin position="1"/>
        <end position="17"/>
    </location>
</feature>
<evidence type="ECO:0000313" key="2">
    <source>
        <dbReference type="EMBL" id="KAK0462251.1"/>
    </source>
</evidence>
<feature type="compositionally biased region" description="Polar residues" evidence="1">
    <location>
        <begin position="555"/>
        <end position="567"/>
    </location>
</feature>
<feature type="compositionally biased region" description="Basic and acidic residues" evidence="1">
    <location>
        <begin position="520"/>
        <end position="546"/>
    </location>
</feature>
<dbReference type="RefSeq" id="XP_060333863.1">
    <property type="nucleotide sequence ID" value="XM_060480663.1"/>
</dbReference>
<feature type="region of interest" description="Disordered" evidence="1">
    <location>
        <begin position="487"/>
        <end position="579"/>
    </location>
</feature>
<proteinExistence type="predicted"/>
<name>A0AA39T3Q3_ARMTA</name>
<gene>
    <name evidence="2" type="ORF">EV420DRAFT_1761545</name>
</gene>
<accession>A0AA39T3Q3</accession>
<dbReference type="Proteomes" id="UP001175211">
    <property type="component" value="Unassembled WGS sequence"/>
</dbReference>
<sequence>MTRHQELFAPSSRERHTCSSLNGLPISRTNTRKKQLRRSDEEYSTLQMKLHPFDGPFSYGTFHNDEEFPVNMRNAICTSIPSFELTRSPALISRKRRALRILKSSLNVDLGPSHALEVTCDQYEKTFRYEFELLERLLRQTWAVHISNGNLGVRIDSSIFSQLQAALQRRKREASHSLVIHKIDLNCPTWGQDIRLFMTENDFELYALCYRVSVEHFLAEMDNQHDWETGKPWPTLDEWRKHGRNLTHSMQTVAEKSEQLKPSAVGHHPQSKVSESLFSLKHSPVQPSAKMREMGFLDSPCKISMKGETESKHRPQSRQSASGPNFNDETSGGHNSNRESKDLPSSWRYTGLSLETEDNQFVASSKSALTLSSAYFQRPASRTVGPCDLNAMAAKETKPEVAPHKSHLYTDLRRDDGHSGNVRDVNPTHLPMKPQPPKGLANRSLEISLTTSTPPPMLKVPSAIGSKPSKGGVNQCIFPEGIVAQAQKSETEATKDDNHTILKRSTPTGQTANSRSTMNRIDEPGDVSFKDIMRDEGRPQSQHNHESANIPELGNETSNRRNTSNCNLEDVPSSLRYTGRNLQTEDNQFVTSSKSASAHLQSAASHTSGTCNLAAVAAMEIKPATAHHDSQLHTELQNDSQSAKSCNAIPTHLPPRPNFRPPTGPGNGSLDTSLVCSTNVPTSITMSKPHLAAGFKPSKGEQNQYILPEADTTRAQQSKRDAMKERNCMAPKTPKPVCQIVDSMEGKLIVARAGKEKRLSRKMRRALEREQKTRREPEAAFSEVSVTGQESTERLGDTTPGTDFGAVSLQHRFPEKTEYDQLSQNTQLKACSNDAPGSIIVIPVTILPTLASENAQASLFVHSGVALPDIDPCDGIVEQHNDKTSESKARRIIVEKAASTSSKICESEGNQHVGPIRGLEDQIWDPGLNMRCEVQIRITLNINEGKNEGTSNQCQNLDAISRVNGLIAESTRRRYQGAHHQYHPYFGKGSQEPAHADSQLRRMKSWPSWAPSNRMSPERHPDVSGDRNHFEVTVKVDSRHLSADSLAVPDQAQNANFNLILDSSGSEKSVRNEIPEFDEPCPPYVQGVG</sequence>
<feature type="compositionally biased region" description="Basic and acidic residues" evidence="1">
    <location>
        <begin position="489"/>
        <end position="500"/>
    </location>
</feature>
<reference evidence="2" key="1">
    <citation type="submission" date="2023-06" db="EMBL/GenBank/DDBJ databases">
        <authorList>
            <consortium name="Lawrence Berkeley National Laboratory"/>
            <person name="Ahrendt S."/>
            <person name="Sahu N."/>
            <person name="Indic B."/>
            <person name="Wong-Bajracharya J."/>
            <person name="Merenyi Z."/>
            <person name="Ke H.-M."/>
            <person name="Monk M."/>
            <person name="Kocsube S."/>
            <person name="Drula E."/>
            <person name="Lipzen A."/>
            <person name="Balint B."/>
            <person name="Henrissat B."/>
            <person name="Andreopoulos B."/>
            <person name="Martin F.M."/>
            <person name="Harder C.B."/>
            <person name="Rigling D."/>
            <person name="Ford K.L."/>
            <person name="Foster G.D."/>
            <person name="Pangilinan J."/>
            <person name="Papanicolaou A."/>
            <person name="Barry K."/>
            <person name="LaButti K."/>
            <person name="Viragh M."/>
            <person name="Koriabine M."/>
            <person name="Yan M."/>
            <person name="Riley R."/>
            <person name="Champramary S."/>
            <person name="Plett K.L."/>
            <person name="Tsai I.J."/>
            <person name="Slot J."/>
            <person name="Sipos G."/>
            <person name="Plett J."/>
            <person name="Nagy L.G."/>
            <person name="Grigoriev I.V."/>
        </authorList>
    </citation>
    <scope>NUCLEOTIDE SEQUENCE</scope>
    <source>
        <strain evidence="2">CCBAS 213</strain>
    </source>
</reference>
<comment type="caution">
    <text evidence="2">The sequence shown here is derived from an EMBL/GenBank/DDBJ whole genome shotgun (WGS) entry which is preliminary data.</text>
</comment>
<dbReference type="AlphaFoldDB" id="A0AA39T3Q3"/>